<dbReference type="PANTHER" id="PTHR47683:SF2">
    <property type="entry name" value="RNA-BINDING S4 DOMAIN-CONTAINING PROTEIN"/>
    <property type="match status" value="1"/>
</dbReference>
<dbReference type="AlphaFoldDB" id="A0A5B8U7G8"/>
<reference evidence="6 7" key="1">
    <citation type="journal article" date="2018" name="J. Microbiol.">
        <title>Baekduia soli gen. nov., sp. nov., a novel bacterium isolated from the soil of Baekdu Mountain and proposal of a novel family name, Baekduiaceae fam. nov.</title>
        <authorList>
            <person name="An D.S."/>
            <person name="Siddiqi M.Z."/>
            <person name="Kim K.H."/>
            <person name="Yu H.S."/>
            <person name="Im W.T."/>
        </authorList>
    </citation>
    <scope>NUCLEOTIDE SEQUENCE [LARGE SCALE GENOMIC DNA]</scope>
    <source>
        <strain evidence="6 7">BR7-21</strain>
    </source>
</reference>
<proteinExistence type="inferred from homology"/>
<evidence type="ECO:0000256" key="3">
    <source>
        <dbReference type="PROSITE-ProRule" id="PRU00182"/>
    </source>
</evidence>
<dbReference type="InterPro" id="IPR020094">
    <property type="entry name" value="TruA/RsuA/RluB/E/F_N"/>
</dbReference>
<dbReference type="InterPro" id="IPR018496">
    <property type="entry name" value="PsdUridine_synth_RsuA/RluB_CS"/>
</dbReference>
<dbReference type="InterPro" id="IPR002942">
    <property type="entry name" value="S4_RNA-bd"/>
</dbReference>
<protein>
    <recommendedName>
        <fullName evidence="4">Pseudouridine synthase</fullName>
        <ecNumber evidence="4">5.4.99.-</ecNumber>
    </recommendedName>
</protein>
<dbReference type="InterPro" id="IPR006145">
    <property type="entry name" value="PsdUridine_synth_RsuA/RluA"/>
</dbReference>
<keyword evidence="3" id="KW-0694">RNA-binding</keyword>
<dbReference type="Gene3D" id="3.10.290.10">
    <property type="entry name" value="RNA-binding S4 domain"/>
    <property type="match status" value="1"/>
</dbReference>
<dbReference type="KEGG" id="bsol:FSW04_14265"/>
<dbReference type="Pfam" id="PF01479">
    <property type="entry name" value="S4"/>
    <property type="match status" value="1"/>
</dbReference>
<gene>
    <name evidence="6" type="ORF">FSW04_14265</name>
</gene>
<dbReference type="SUPFAM" id="SSF55120">
    <property type="entry name" value="Pseudouridine synthase"/>
    <property type="match status" value="1"/>
</dbReference>
<dbReference type="InterPro" id="IPR020103">
    <property type="entry name" value="PsdUridine_synth_cat_dom_sf"/>
</dbReference>
<dbReference type="RefSeq" id="WP_146920368.1">
    <property type="nucleotide sequence ID" value="NZ_CP042430.1"/>
</dbReference>
<organism evidence="6 7">
    <name type="scientific">Baekduia soli</name>
    <dbReference type="NCBI Taxonomy" id="496014"/>
    <lineage>
        <taxon>Bacteria</taxon>
        <taxon>Bacillati</taxon>
        <taxon>Actinomycetota</taxon>
        <taxon>Thermoleophilia</taxon>
        <taxon>Solirubrobacterales</taxon>
        <taxon>Baekduiaceae</taxon>
        <taxon>Baekduia</taxon>
    </lineage>
</organism>
<evidence type="ECO:0000256" key="2">
    <source>
        <dbReference type="ARBA" id="ARBA00023235"/>
    </source>
</evidence>
<sequence length="240" mass="26130">MRLAKFLAHAGVASRRAAEEIVRDGRVTVAREVVVDPARDVDGDEPVAVDGRTVRPPEERAVWAVHKPAGVVSTARDTHGRPTVVGMVRKAGTRLYPVGRLDADTTGLILLTDDGDLANQLTHPKFEVTKTYLAEVDNGPVREPALRALRAGVVLDDGRTAPAGVRQLRSGVLELTLREGRKRQVKRMCEHVGHPVRKLSRVAFGPLRLGDLAEGAVRRLSPAEVQRLRDAAARPGREQD</sequence>
<dbReference type="PROSITE" id="PS50889">
    <property type="entry name" value="S4"/>
    <property type="match status" value="1"/>
</dbReference>
<dbReference type="NCBIfam" id="TIGR00093">
    <property type="entry name" value="pseudouridine synthase"/>
    <property type="match status" value="1"/>
</dbReference>
<name>A0A5B8U7G8_9ACTN</name>
<dbReference type="InterPro" id="IPR042092">
    <property type="entry name" value="PsdUridine_s_RsuA/RluB/E/F_cat"/>
</dbReference>
<evidence type="ECO:0000259" key="5">
    <source>
        <dbReference type="SMART" id="SM00363"/>
    </source>
</evidence>
<evidence type="ECO:0000256" key="4">
    <source>
        <dbReference type="RuleBase" id="RU003887"/>
    </source>
</evidence>
<dbReference type="CDD" id="cd02870">
    <property type="entry name" value="PseudoU_synth_RsuA_like"/>
    <property type="match status" value="1"/>
</dbReference>
<dbReference type="InterPro" id="IPR000748">
    <property type="entry name" value="PsdUridine_synth_RsuA/RluB/E/F"/>
</dbReference>
<dbReference type="InterPro" id="IPR050343">
    <property type="entry name" value="RsuA_PseudoU_synthase"/>
</dbReference>
<dbReference type="CDD" id="cd00165">
    <property type="entry name" value="S4"/>
    <property type="match status" value="1"/>
</dbReference>
<dbReference type="PROSITE" id="PS01149">
    <property type="entry name" value="PSI_RSU"/>
    <property type="match status" value="1"/>
</dbReference>
<keyword evidence="7" id="KW-1185">Reference proteome</keyword>
<dbReference type="OrthoDB" id="9807213at2"/>
<dbReference type="Pfam" id="PF00849">
    <property type="entry name" value="PseudoU_synth_2"/>
    <property type="match status" value="1"/>
</dbReference>
<dbReference type="GO" id="GO:0120159">
    <property type="term" value="F:rRNA pseudouridine synthase activity"/>
    <property type="evidence" value="ECO:0007669"/>
    <property type="project" value="UniProtKB-ARBA"/>
</dbReference>
<dbReference type="SUPFAM" id="SSF55174">
    <property type="entry name" value="Alpha-L RNA-binding motif"/>
    <property type="match status" value="1"/>
</dbReference>
<comment type="similarity">
    <text evidence="1 4">Belongs to the pseudouridine synthase RsuA family.</text>
</comment>
<feature type="domain" description="RNA-binding S4" evidence="5">
    <location>
        <begin position="1"/>
        <end position="59"/>
    </location>
</feature>
<accession>A0A5B8U7G8</accession>
<dbReference type="EMBL" id="CP042430">
    <property type="protein sequence ID" value="QEC48622.1"/>
    <property type="molecule type" value="Genomic_DNA"/>
</dbReference>
<evidence type="ECO:0000256" key="1">
    <source>
        <dbReference type="ARBA" id="ARBA00008348"/>
    </source>
</evidence>
<dbReference type="EC" id="5.4.99.-" evidence="4"/>
<evidence type="ECO:0000313" key="6">
    <source>
        <dbReference type="EMBL" id="QEC48622.1"/>
    </source>
</evidence>
<dbReference type="Proteomes" id="UP000321805">
    <property type="component" value="Chromosome"/>
</dbReference>
<evidence type="ECO:0000313" key="7">
    <source>
        <dbReference type="Proteomes" id="UP000321805"/>
    </source>
</evidence>
<dbReference type="PANTHER" id="PTHR47683">
    <property type="entry name" value="PSEUDOURIDINE SYNTHASE FAMILY PROTEIN-RELATED"/>
    <property type="match status" value="1"/>
</dbReference>
<dbReference type="GO" id="GO:0003723">
    <property type="term" value="F:RNA binding"/>
    <property type="evidence" value="ECO:0007669"/>
    <property type="project" value="UniProtKB-KW"/>
</dbReference>
<dbReference type="SMART" id="SM00363">
    <property type="entry name" value="S4"/>
    <property type="match status" value="1"/>
</dbReference>
<dbReference type="Gene3D" id="3.30.70.580">
    <property type="entry name" value="Pseudouridine synthase I, catalytic domain, N-terminal subdomain"/>
    <property type="match status" value="1"/>
</dbReference>
<dbReference type="GO" id="GO:0000455">
    <property type="term" value="P:enzyme-directed rRNA pseudouridine synthesis"/>
    <property type="evidence" value="ECO:0007669"/>
    <property type="project" value="UniProtKB-ARBA"/>
</dbReference>
<dbReference type="Gene3D" id="3.30.70.1560">
    <property type="entry name" value="Alpha-L RNA-binding motif"/>
    <property type="match status" value="1"/>
</dbReference>
<dbReference type="InterPro" id="IPR036986">
    <property type="entry name" value="S4_RNA-bd_sf"/>
</dbReference>
<keyword evidence="2 4" id="KW-0413">Isomerase</keyword>